<protein>
    <submittedName>
        <fullName evidence="1">Mitochondrial protein</fullName>
    </submittedName>
</protein>
<gene>
    <name evidence="1" type="ORF">A4A49_60381</name>
</gene>
<evidence type="ECO:0000313" key="1">
    <source>
        <dbReference type="EMBL" id="OIT23020.1"/>
    </source>
</evidence>
<dbReference type="Proteomes" id="UP000187609">
    <property type="component" value="Unassembled WGS sequence"/>
</dbReference>
<proteinExistence type="predicted"/>
<dbReference type="STRING" id="49451.A0A1J6K307"/>
<keyword evidence="2" id="KW-1185">Reference proteome</keyword>
<accession>A0A1J6K307</accession>
<dbReference type="PANTHER" id="PTHR11439:SF470">
    <property type="entry name" value="CYSTEINE-RICH RLK (RECEPTOR-LIKE PROTEIN KINASE) 8"/>
    <property type="match status" value="1"/>
</dbReference>
<dbReference type="EMBL" id="MJEQ01003369">
    <property type="protein sequence ID" value="OIT23020.1"/>
    <property type="molecule type" value="Genomic_DNA"/>
</dbReference>
<dbReference type="Gramene" id="OIT23020">
    <property type="protein sequence ID" value="OIT23020"/>
    <property type="gene ID" value="A4A49_60381"/>
</dbReference>
<dbReference type="InterPro" id="IPR043502">
    <property type="entry name" value="DNA/RNA_pol_sf"/>
</dbReference>
<sequence length="236" mass="26733">GVFLNQRKFVLDLLKEYNCLEVSSVISPLDLNSKLKADFGELFAHPERYRSLIGKLLFLTHTRPDLCFGLQHLSQFLQAPRLPHMTGAFHMLRYLKGTIDVGLFYSNSPDCTLTAYSDSDWAACPDTRKSVSGFCVFLGDCLVAWKSKKQPVISLSSAEAEYRTLSKVVAELTWLTQLLPDLSVPVSYLVSIFCDNQAAIHIARNPVFHERTKHIEEDCHFVRKKIADGLIQLFHV</sequence>
<feature type="non-terminal residue" evidence="1">
    <location>
        <position position="236"/>
    </location>
</feature>
<dbReference type="CDD" id="cd09272">
    <property type="entry name" value="RNase_HI_RT_Ty1"/>
    <property type="match status" value="1"/>
</dbReference>
<organism evidence="1 2">
    <name type="scientific">Nicotiana attenuata</name>
    <name type="common">Coyote tobacco</name>
    <dbReference type="NCBI Taxonomy" id="49451"/>
    <lineage>
        <taxon>Eukaryota</taxon>
        <taxon>Viridiplantae</taxon>
        <taxon>Streptophyta</taxon>
        <taxon>Embryophyta</taxon>
        <taxon>Tracheophyta</taxon>
        <taxon>Spermatophyta</taxon>
        <taxon>Magnoliopsida</taxon>
        <taxon>eudicotyledons</taxon>
        <taxon>Gunneridae</taxon>
        <taxon>Pentapetalae</taxon>
        <taxon>asterids</taxon>
        <taxon>lamiids</taxon>
        <taxon>Solanales</taxon>
        <taxon>Solanaceae</taxon>
        <taxon>Nicotianoideae</taxon>
        <taxon>Nicotianeae</taxon>
        <taxon>Nicotiana</taxon>
    </lineage>
</organism>
<feature type="non-terminal residue" evidence="1">
    <location>
        <position position="1"/>
    </location>
</feature>
<evidence type="ECO:0000313" key="2">
    <source>
        <dbReference type="Proteomes" id="UP000187609"/>
    </source>
</evidence>
<dbReference type="PANTHER" id="PTHR11439">
    <property type="entry name" value="GAG-POL-RELATED RETROTRANSPOSON"/>
    <property type="match status" value="1"/>
</dbReference>
<dbReference type="AlphaFoldDB" id="A0A1J6K307"/>
<name>A0A1J6K307_NICAT</name>
<dbReference type="SUPFAM" id="SSF56672">
    <property type="entry name" value="DNA/RNA polymerases"/>
    <property type="match status" value="1"/>
</dbReference>
<comment type="caution">
    <text evidence="1">The sequence shown here is derived from an EMBL/GenBank/DDBJ whole genome shotgun (WGS) entry which is preliminary data.</text>
</comment>
<dbReference type="OMA" id="HIEEDCH"/>
<reference evidence="1" key="1">
    <citation type="submission" date="2016-11" db="EMBL/GenBank/DDBJ databases">
        <title>The genome of Nicotiana attenuata.</title>
        <authorList>
            <person name="Xu S."/>
            <person name="Brockmoeller T."/>
            <person name="Gaquerel E."/>
            <person name="Navarro A."/>
            <person name="Kuhl H."/>
            <person name="Gase K."/>
            <person name="Ling Z."/>
            <person name="Zhou W."/>
            <person name="Kreitzer C."/>
            <person name="Stanke M."/>
            <person name="Tang H."/>
            <person name="Lyons E."/>
            <person name="Pandey P."/>
            <person name="Pandey S.P."/>
            <person name="Timmermann B."/>
            <person name="Baldwin I.T."/>
        </authorList>
    </citation>
    <scope>NUCLEOTIDE SEQUENCE [LARGE SCALE GENOMIC DNA]</scope>
    <source>
        <strain evidence="1">UT</strain>
    </source>
</reference>